<evidence type="ECO:0000313" key="2">
    <source>
        <dbReference type="Proteomes" id="UP000237481"/>
    </source>
</evidence>
<reference evidence="1 2" key="1">
    <citation type="submission" date="2018-01" db="EMBL/GenBank/DDBJ databases">
        <title>Harnessing the power of phylogenomics to disentangle the directionality and signatures of interkingdom host jumping in the parasitic fungal genus Tolypocladium.</title>
        <authorList>
            <person name="Quandt C.A."/>
            <person name="Patterson W."/>
            <person name="Spatafora J.W."/>
        </authorList>
    </citation>
    <scope>NUCLEOTIDE SEQUENCE [LARGE SCALE GENOMIC DNA]</scope>
    <source>
        <strain evidence="1 2">NRBC 100945</strain>
    </source>
</reference>
<dbReference type="Proteomes" id="UP000237481">
    <property type="component" value="Unassembled WGS sequence"/>
</dbReference>
<gene>
    <name evidence="1" type="ORF">TPAR_08497</name>
</gene>
<dbReference type="EMBL" id="PKSG01001062">
    <property type="protein sequence ID" value="POR31312.1"/>
    <property type="molecule type" value="Genomic_DNA"/>
</dbReference>
<accession>A0A2S4KM90</accession>
<name>A0A2S4KM90_9HYPO</name>
<proteinExistence type="predicted"/>
<protein>
    <submittedName>
        <fullName evidence="1">Uncharacterized protein</fullName>
    </submittedName>
</protein>
<evidence type="ECO:0000313" key="1">
    <source>
        <dbReference type="EMBL" id="POR31312.1"/>
    </source>
</evidence>
<organism evidence="1 2">
    <name type="scientific">Tolypocladium paradoxum</name>
    <dbReference type="NCBI Taxonomy" id="94208"/>
    <lineage>
        <taxon>Eukaryota</taxon>
        <taxon>Fungi</taxon>
        <taxon>Dikarya</taxon>
        <taxon>Ascomycota</taxon>
        <taxon>Pezizomycotina</taxon>
        <taxon>Sordariomycetes</taxon>
        <taxon>Hypocreomycetidae</taxon>
        <taxon>Hypocreales</taxon>
        <taxon>Ophiocordycipitaceae</taxon>
        <taxon>Tolypocladium</taxon>
    </lineage>
</organism>
<dbReference type="OrthoDB" id="277199at2759"/>
<dbReference type="AlphaFoldDB" id="A0A2S4KM90"/>
<sequence>MIAPRCLRASSAVSRLLRTQTRRVLGRHERWPPSCDPVLLLLNVVYQSLLLLHADSHLLLLDRTPVARCRRAALERHLAVRDRAVPPRRSCRLVGAPFPLPHGSHRSWLFAD</sequence>
<comment type="caution">
    <text evidence="1">The sequence shown here is derived from an EMBL/GenBank/DDBJ whole genome shotgun (WGS) entry which is preliminary data.</text>
</comment>
<keyword evidence="2" id="KW-1185">Reference proteome</keyword>